<feature type="chain" id="PRO_5015122453" evidence="1">
    <location>
        <begin position="19"/>
        <end position="85"/>
    </location>
</feature>
<dbReference type="InParanoid" id="A0A2P5I3E8"/>
<proteinExistence type="predicted"/>
<dbReference type="Proteomes" id="UP000094444">
    <property type="component" value="Unassembled WGS sequence"/>
</dbReference>
<organism evidence="2 3">
    <name type="scientific">Diaporthe helianthi</name>
    <dbReference type="NCBI Taxonomy" id="158607"/>
    <lineage>
        <taxon>Eukaryota</taxon>
        <taxon>Fungi</taxon>
        <taxon>Dikarya</taxon>
        <taxon>Ascomycota</taxon>
        <taxon>Pezizomycotina</taxon>
        <taxon>Sordariomycetes</taxon>
        <taxon>Sordariomycetidae</taxon>
        <taxon>Diaporthales</taxon>
        <taxon>Diaporthaceae</taxon>
        <taxon>Diaporthe</taxon>
    </lineage>
</organism>
<evidence type="ECO:0000313" key="2">
    <source>
        <dbReference type="EMBL" id="POS77017.1"/>
    </source>
</evidence>
<evidence type="ECO:0000256" key="1">
    <source>
        <dbReference type="SAM" id="SignalP"/>
    </source>
</evidence>
<sequence>MKVYNLFLAGALNICTRALTNDPPTNDPAIANFAAYGLPGCSQNSQKNFTLVQTEESRCFVFTPPFPTNIQSAVTTTIIHGCVAP</sequence>
<feature type="signal peptide" evidence="1">
    <location>
        <begin position="1"/>
        <end position="18"/>
    </location>
</feature>
<evidence type="ECO:0000313" key="3">
    <source>
        <dbReference type="Proteomes" id="UP000094444"/>
    </source>
</evidence>
<keyword evidence="3" id="KW-1185">Reference proteome</keyword>
<dbReference type="AlphaFoldDB" id="A0A2P5I3E8"/>
<accession>A0A2P5I3E8</accession>
<comment type="caution">
    <text evidence="2">The sequence shown here is derived from an EMBL/GenBank/DDBJ whole genome shotgun (WGS) entry which is preliminary data.</text>
</comment>
<protein>
    <submittedName>
        <fullName evidence="2">Uncharacterized protein</fullName>
    </submittedName>
</protein>
<name>A0A2P5I3E8_DIAHE</name>
<reference evidence="2" key="1">
    <citation type="submission" date="2017-09" db="EMBL/GenBank/DDBJ databases">
        <title>Polyketide synthases of a Diaporthe helianthi virulent isolate.</title>
        <authorList>
            <person name="Baroncelli R."/>
        </authorList>
    </citation>
    <scope>NUCLEOTIDE SEQUENCE [LARGE SCALE GENOMIC DNA]</scope>
    <source>
        <strain evidence="2">7/96</strain>
    </source>
</reference>
<gene>
    <name evidence="2" type="ORF">DHEL01_v204594</name>
</gene>
<dbReference type="OrthoDB" id="5230816at2759"/>
<dbReference type="EMBL" id="MAVT02000309">
    <property type="protein sequence ID" value="POS77017.1"/>
    <property type="molecule type" value="Genomic_DNA"/>
</dbReference>
<keyword evidence="1" id="KW-0732">Signal</keyword>